<dbReference type="InterPro" id="IPR027417">
    <property type="entry name" value="P-loop_NTPase"/>
</dbReference>
<organism evidence="2 3">
    <name type="scientific">Gemmobacter aquatilis</name>
    <dbReference type="NCBI Taxonomy" id="933059"/>
    <lineage>
        <taxon>Bacteria</taxon>
        <taxon>Pseudomonadati</taxon>
        <taxon>Pseudomonadota</taxon>
        <taxon>Alphaproteobacteria</taxon>
        <taxon>Rhodobacterales</taxon>
        <taxon>Paracoccaceae</taxon>
        <taxon>Gemmobacter</taxon>
    </lineage>
</organism>
<proteinExistence type="predicted"/>
<dbReference type="Pfam" id="PF13469">
    <property type="entry name" value="Sulfotransfer_3"/>
    <property type="match status" value="1"/>
</dbReference>
<reference evidence="2 3" key="1">
    <citation type="submission" date="2016-10" db="EMBL/GenBank/DDBJ databases">
        <authorList>
            <person name="de Groot N.N."/>
        </authorList>
    </citation>
    <scope>NUCLEOTIDE SEQUENCE [LARGE SCALE GENOMIC DNA]</scope>
    <source>
        <strain evidence="2 3">DSM 3857</strain>
    </source>
</reference>
<dbReference type="OrthoDB" id="981508at2"/>
<sequence length="310" mass="34412">MCFPGMTRPRHKGQQVGGEPTVLICVGATKAGTSWLFDHLSTHDDCHLRSIKELHWFDMQHHHNHDRYITGLTRRAASLDAGQAGLTGRAAQRAARKRADVADWLAVVSQRADDLAAYRGYLTGGWQGQALVADLTPGYAPLPEASFRRMTEVAADTRFLYLLRDPVARLWSQVRMMARRQVTDAADYPKRATALMRQEIARITTGQPDREDYAGTITRLQAVVAPARLKVMFQDDMLTPPGLSRLWGFLGIGAGKADFARRVLEGAPLALPARLAAKALAALRPQYDFVARLFPELPASWHKTLNEVHA</sequence>
<evidence type="ECO:0000313" key="2">
    <source>
        <dbReference type="EMBL" id="SEN48422.1"/>
    </source>
</evidence>
<dbReference type="Gene3D" id="3.40.50.300">
    <property type="entry name" value="P-loop containing nucleotide triphosphate hydrolases"/>
    <property type="match status" value="1"/>
</dbReference>
<dbReference type="PANTHER" id="PTHR10605:SF56">
    <property type="entry name" value="BIFUNCTIONAL HEPARAN SULFATE N-DEACETYLASE_N-SULFOTRANSFERASE"/>
    <property type="match status" value="1"/>
</dbReference>
<evidence type="ECO:0000256" key="1">
    <source>
        <dbReference type="ARBA" id="ARBA00022679"/>
    </source>
</evidence>
<evidence type="ECO:0000313" key="3">
    <source>
        <dbReference type="Proteomes" id="UP000198761"/>
    </source>
</evidence>
<keyword evidence="3" id="KW-1185">Reference proteome</keyword>
<name>A0A1H8GWH6_9RHOB</name>
<dbReference type="GO" id="GO:0008146">
    <property type="term" value="F:sulfotransferase activity"/>
    <property type="evidence" value="ECO:0007669"/>
    <property type="project" value="InterPro"/>
</dbReference>
<gene>
    <name evidence="2" type="ORF">SAMN04488103_105188</name>
</gene>
<dbReference type="InterPro" id="IPR037359">
    <property type="entry name" value="NST/OST"/>
</dbReference>
<protein>
    <recommendedName>
        <fullName evidence="4">Sulfotransferase family protein</fullName>
    </recommendedName>
</protein>
<dbReference type="AlphaFoldDB" id="A0A1H8GWH6"/>
<dbReference type="EMBL" id="FOCE01000005">
    <property type="protein sequence ID" value="SEN48422.1"/>
    <property type="molecule type" value="Genomic_DNA"/>
</dbReference>
<evidence type="ECO:0008006" key="4">
    <source>
        <dbReference type="Google" id="ProtNLM"/>
    </source>
</evidence>
<dbReference type="STRING" id="933059.SAMN04488103_105188"/>
<keyword evidence="1" id="KW-0808">Transferase</keyword>
<accession>A0A1H8GWH6</accession>
<dbReference type="PANTHER" id="PTHR10605">
    <property type="entry name" value="HEPARAN SULFATE SULFOTRANSFERASE"/>
    <property type="match status" value="1"/>
</dbReference>
<dbReference type="Proteomes" id="UP000198761">
    <property type="component" value="Unassembled WGS sequence"/>
</dbReference>
<dbReference type="SUPFAM" id="SSF52540">
    <property type="entry name" value="P-loop containing nucleoside triphosphate hydrolases"/>
    <property type="match status" value="1"/>
</dbReference>